<dbReference type="PROSITE" id="PS51063">
    <property type="entry name" value="HTH_CRP_2"/>
    <property type="match status" value="1"/>
</dbReference>
<evidence type="ECO:0000259" key="5">
    <source>
        <dbReference type="PROSITE" id="PS51063"/>
    </source>
</evidence>
<keyword evidence="2" id="KW-0238">DNA-binding</keyword>
<dbReference type="SUPFAM" id="SSF54909">
    <property type="entry name" value="Dimeric alpha+beta barrel"/>
    <property type="match status" value="1"/>
</dbReference>
<reference evidence="6 7" key="1">
    <citation type="journal article" date="2005" name="Nucleic Acids Res.">
        <title>Genomic blueprint of Hahella chejuensis, a marine microbe producing an algicidal agent.</title>
        <authorList>
            <person name="Jeong H."/>
            <person name="Yim J.H."/>
            <person name="Lee C."/>
            <person name="Choi S.-H."/>
            <person name="Park Y.K."/>
            <person name="Yoon S.H."/>
            <person name="Hur C.-G."/>
            <person name="Kang H.-Y."/>
            <person name="Kim D."/>
            <person name="Lee H.H."/>
            <person name="Park K.H."/>
            <person name="Park S.-H."/>
            <person name="Park H.-S."/>
            <person name="Lee H.K."/>
            <person name="Oh T.K."/>
            <person name="Kim J.F."/>
        </authorList>
    </citation>
    <scope>NUCLEOTIDE SEQUENCE [LARGE SCALE GENOMIC DNA]</scope>
    <source>
        <strain evidence="6 7">KCTC 2396</strain>
    </source>
</reference>
<dbReference type="PROSITE" id="PS00519">
    <property type="entry name" value="HTH_ASNC_1"/>
    <property type="match status" value="1"/>
</dbReference>
<dbReference type="PRINTS" id="PR00033">
    <property type="entry name" value="HTHASNC"/>
</dbReference>
<dbReference type="PROSITE" id="PS50956">
    <property type="entry name" value="HTH_ASNC_2"/>
    <property type="match status" value="1"/>
</dbReference>
<evidence type="ECO:0000256" key="1">
    <source>
        <dbReference type="ARBA" id="ARBA00023015"/>
    </source>
</evidence>
<dbReference type="SUPFAM" id="SSF46785">
    <property type="entry name" value="Winged helix' DNA-binding domain"/>
    <property type="match status" value="1"/>
</dbReference>
<keyword evidence="1" id="KW-0805">Transcription regulation</keyword>
<dbReference type="Proteomes" id="UP000000238">
    <property type="component" value="Chromosome"/>
</dbReference>
<name>Q2SCT4_HAHCH</name>
<evidence type="ECO:0000313" key="6">
    <source>
        <dbReference type="EMBL" id="ABC31540.1"/>
    </source>
</evidence>
<dbReference type="PANTHER" id="PTHR30154:SF34">
    <property type="entry name" value="TRANSCRIPTIONAL REGULATOR AZLB"/>
    <property type="match status" value="1"/>
</dbReference>
<dbReference type="SMART" id="SM00344">
    <property type="entry name" value="HTH_ASNC"/>
    <property type="match status" value="1"/>
</dbReference>
<dbReference type="InterPro" id="IPR019888">
    <property type="entry name" value="Tscrpt_reg_AsnC-like"/>
</dbReference>
<dbReference type="OrthoDB" id="8590699at2"/>
<dbReference type="InterPro" id="IPR036388">
    <property type="entry name" value="WH-like_DNA-bd_sf"/>
</dbReference>
<dbReference type="InterPro" id="IPR019887">
    <property type="entry name" value="Tscrpt_reg_AsnC/Lrp_C"/>
</dbReference>
<evidence type="ECO:0000313" key="7">
    <source>
        <dbReference type="Proteomes" id="UP000000238"/>
    </source>
</evidence>
<dbReference type="InterPro" id="IPR019885">
    <property type="entry name" value="Tscrpt_reg_HTH_AsnC-type_CS"/>
</dbReference>
<dbReference type="GO" id="GO:0043565">
    <property type="term" value="F:sequence-specific DNA binding"/>
    <property type="evidence" value="ECO:0007669"/>
    <property type="project" value="InterPro"/>
</dbReference>
<evidence type="ECO:0000259" key="4">
    <source>
        <dbReference type="PROSITE" id="PS50956"/>
    </source>
</evidence>
<proteinExistence type="predicted"/>
<dbReference type="Pfam" id="PF01037">
    <property type="entry name" value="AsnC_trans_reg"/>
    <property type="match status" value="1"/>
</dbReference>
<dbReference type="InterPro" id="IPR000485">
    <property type="entry name" value="AsnC-type_HTH_dom"/>
</dbReference>
<keyword evidence="3" id="KW-0804">Transcription</keyword>
<organism evidence="6 7">
    <name type="scientific">Hahella chejuensis (strain KCTC 2396)</name>
    <dbReference type="NCBI Taxonomy" id="349521"/>
    <lineage>
        <taxon>Bacteria</taxon>
        <taxon>Pseudomonadati</taxon>
        <taxon>Pseudomonadota</taxon>
        <taxon>Gammaproteobacteria</taxon>
        <taxon>Oceanospirillales</taxon>
        <taxon>Hahellaceae</taxon>
        <taxon>Hahella</taxon>
    </lineage>
</organism>
<keyword evidence="7" id="KW-1185">Reference proteome</keyword>
<dbReference type="InterPro" id="IPR012318">
    <property type="entry name" value="HTH_CRP"/>
</dbReference>
<dbReference type="InterPro" id="IPR011008">
    <property type="entry name" value="Dimeric_a/b-barrel"/>
</dbReference>
<dbReference type="CDD" id="cd00090">
    <property type="entry name" value="HTH_ARSR"/>
    <property type="match status" value="1"/>
</dbReference>
<dbReference type="RefSeq" id="WP_011398605.1">
    <property type="nucleotide sequence ID" value="NC_007645.1"/>
</dbReference>
<sequence length="157" mass="17900">MQPDRIDKKILSQLQSDCSLTNLDLAESVGLSPPACLKRVKKLKQQGYIQKQVAVLDPDAFGACLHMVVEVVMERDRLDLYQQFLKRATAAKEVKQCYQVTGEVDFVLVVTVPNMTAYDKFCNEVLYAEPNMRKFRTLISMQRHKFDTTLNLDAIPS</sequence>
<dbReference type="AlphaFoldDB" id="Q2SCT4"/>
<dbReference type="PANTHER" id="PTHR30154">
    <property type="entry name" value="LEUCINE-RESPONSIVE REGULATORY PROTEIN"/>
    <property type="match status" value="1"/>
</dbReference>
<accession>Q2SCT4</accession>
<dbReference type="GO" id="GO:0006355">
    <property type="term" value="P:regulation of DNA-templated transcription"/>
    <property type="evidence" value="ECO:0007669"/>
    <property type="project" value="InterPro"/>
</dbReference>
<feature type="domain" description="HTH crp-type" evidence="5">
    <location>
        <begin position="1"/>
        <end position="59"/>
    </location>
</feature>
<dbReference type="STRING" id="349521.HCH_04847"/>
<dbReference type="KEGG" id="hch:HCH_04847"/>
<dbReference type="Gene3D" id="3.30.70.920">
    <property type="match status" value="1"/>
</dbReference>
<dbReference type="eggNOG" id="COG1522">
    <property type="taxonomic scope" value="Bacteria"/>
</dbReference>
<dbReference type="Gene3D" id="1.10.10.10">
    <property type="entry name" value="Winged helix-like DNA-binding domain superfamily/Winged helix DNA-binding domain"/>
    <property type="match status" value="1"/>
</dbReference>
<evidence type="ECO:0000256" key="2">
    <source>
        <dbReference type="ARBA" id="ARBA00023125"/>
    </source>
</evidence>
<feature type="domain" description="HTH asnC-type" evidence="4">
    <location>
        <begin position="1"/>
        <end position="64"/>
    </location>
</feature>
<dbReference type="EMBL" id="CP000155">
    <property type="protein sequence ID" value="ABC31540.1"/>
    <property type="molecule type" value="Genomic_DNA"/>
</dbReference>
<dbReference type="InterPro" id="IPR011991">
    <property type="entry name" value="ArsR-like_HTH"/>
</dbReference>
<dbReference type="HOGENOM" id="CLU_091233_0_1_6"/>
<dbReference type="GO" id="GO:0005829">
    <property type="term" value="C:cytosol"/>
    <property type="evidence" value="ECO:0007669"/>
    <property type="project" value="TreeGrafter"/>
</dbReference>
<protein>
    <submittedName>
        <fullName evidence="6">Transcriptional regulator</fullName>
    </submittedName>
</protein>
<gene>
    <name evidence="6" type="ordered locus">HCH_04847</name>
</gene>
<evidence type="ECO:0000256" key="3">
    <source>
        <dbReference type="ARBA" id="ARBA00023163"/>
    </source>
</evidence>
<dbReference type="InterPro" id="IPR036390">
    <property type="entry name" value="WH_DNA-bd_sf"/>
</dbReference>
<dbReference type="GO" id="GO:0043200">
    <property type="term" value="P:response to amino acid"/>
    <property type="evidence" value="ECO:0007669"/>
    <property type="project" value="TreeGrafter"/>
</dbReference>
<dbReference type="Pfam" id="PF13412">
    <property type="entry name" value="HTH_24"/>
    <property type="match status" value="1"/>
</dbReference>